<protein>
    <submittedName>
        <fullName evidence="1">Uncharacterized protein</fullName>
    </submittedName>
</protein>
<comment type="caution">
    <text evidence="1">The sequence shown here is derived from an EMBL/GenBank/DDBJ whole genome shotgun (WGS) entry which is preliminary data.</text>
</comment>
<keyword evidence="2" id="KW-1185">Reference proteome</keyword>
<evidence type="ECO:0000313" key="1">
    <source>
        <dbReference type="EMBL" id="MFD1604424.1"/>
    </source>
</evidence>
<dbReference type="Proteomes" id="UP001597138">
    <property type="component" value="Unassembled WGS sequence"/>
</dbReference>
<evidence type="ECO:0000313" key="2">
    <source>
        <dbReference type="Proteomes" id="UP001597138"/>
    </source>
</evidence>
<reference evidence="2" key="1">
    <citation type="journal article" date="2019" name="Int. J. Syst. Evol. Microbiol.">
        <title>The Global Catalogue of Microorganisms (GCM) 10K type strain sequencing project: providing services to taxonomists for standard genome sequencing and annotation.</title>
        <authorList>
            <consortium name="The Broad Institute Genomics Platform"/>
            <consortium name="The Broad Institute Genome Sequencing Center for Infectious Disease"/>
            <person name="Wu L."/>
            <person name="Ma J."/>
        </authorList>
    </citation>
    <scope>NUCLEOTIDE SEQUENCE [LARGE SCALE GENOMIC DNA]</scope>
    <source>
        <strain evidence="2">CCUG 70865</strain>
    </source>
</reference>
<gene>
    <name evidence="1" type="ORF">ACFSC2_16930</name>
</gene>
<dbReference type="EMBL" id="JBHUDZ010000016">
    <property type="protein sequence ID" value="MFD1604424.1"/>
    <property type="molecule type" value="Genomic_DNA"/>
</dbReference>
<name>A0ABW4HFS7_9FLAO</name>
<accession>A0ABW4HFS7</accession>
<dbReference type="RefSeq" id="WP_379815515.1">
    <property type="nucleotide sequence ID" value="NZ_JBHUDZ010000016.1"/>
</dbReference>
<proteinExistence type="predicted"/>
<sequence length="74" mass="8581">MNDLQDFKSELRAFIEFTYNASDKQNTAARINETEKAAFDFTDKYVLNSPDLIAGDLERPTQDILNEFITEKMQ</sequence>
<organism evidence="1 2">
    <name type="scientific">Flavobacterium artemisiae</name>
    <dbReference type="NCBI Taxonomy" id="2126556"/>
    <lineage>
        <taxon>Bacteria</taxon>
        <taxon>Pseudomonadati</taxon>
        <taxon>Bacteroidota</taxon>
        <taxon>Flavobacteriia</taxon>
        <taxon>Flavobacteriales</taxon>
        <taxon>Flavobacteriaceae</taxon>
        <taxon>Flavobacterium</taxon>
    </lineage>
</organism>